<feature type="transmembrane region" description="Helical" evidence="2">
    <location>
        <begin position="20"/>
        <end position="36"/>
    </location>
</feature>
<dbReference type="EMBL" id="KU573581">
    <property type="protein sequence ID" value="APR64045.1"/>
    <property type="molecule type" value="mRNA"/>
</dbReference>
<proteinExistence type="evidence at transcript level"/>
<evidence type="ECO:0000256" key="2">
    <source>
        <dbReference type="SAM" id="Phobius"/>
    </source>
</evidence>
<dbReference type="Gene3D" id="3.40.50.1820">
    <property type="entry name" value="alpha/beta hydrolase"/>
    <property type="match status" value="1"/>
</dbReference>
<keyword evidence="1" id="KW-0378">Hydrolase</keyword>
<accession>A0A1L6K5E0</accession>
<dbReference type="GO" id="GO:0006629">
    <property type="term" value="P:lipid metabolic process"/>
    <property type="evidence" value="ECO:0007669"/>
    <property type="project" value="InterPro"/>
</dbReference>
<feature type="transmembrane region" description="Helical" evidence="2">
    <location>
        <begin position="57"/>
        <end position="73"/>
    </location>
</feature>
<evidence type="ECO:0000256" key="1">
    <source>
        <dbReference type="ARBA" id="ARBA00022801"/>
    </source>
</evidence>
<dbReference type="InterPro" id="IPR044819">
    <property type="entry name" value="OBL-like"/>
</dbReference>
<dbReference type="CDD" id="cd00519">
    <property type="entry name" value="Lipase_3"/>
    <property type="match status" value="1"/>
</dbReference>
<feature type="transmembrane region" description="Helical" evidence="2">
    <location>
        <begin position="286"/>
        <end position="307"/>
    </location>
</feature>
<keyword evidence="2" id="KW-0472">Membrane</keyword>
<dbReference type="InterPro" id="IPR002921">
    <property type="entry name" value="Fungal_lipase-type"/>
</dbReference>
<name>A0A1L6K5E0_POPTO</name>
<dbReference type="SUPFAM" id="SSF53474">
    <property type="entry name" value="alpha/beta-Hydrolases"/>
    <property type="match status" value="1"/>
</dbReference>
<dbReference type="AlphaFoldDB" id="A0A1L6K5E0"/>
<keyword evidence="2" id="KW-1133">Transmembrane helix</keyword>
<dbReference type="GO" id="GO:0004806">
    <property type="term" value="F:triacylglycerol lipase activity"/>
    <property type="evidence" value="ECO:0007669"/>
    <property type="project" value="InterPro"/>
</dbReference>
<protein>
    <recommendedName>
        <fullName evidence="3">Fungal lipase-type domain-containing protein</fullName>
    </recommendedName>
</protein>
<keyword evidence="2" id="KW-0812">Transmembrane</keyword>
<reference evidence="4" key="1">
    <citation type="submission" date="2016-01" db="EMBL/GenBank/DDBJ databases">
        <title>Dissection of insertion-deletion (InDel) variations within complex gene networks underlying wood formation in Populus.</title>
        <authorList>
            <person name="Zhang D."/>
            <person name="Gong C."/>
            <person name="Du Q."/>
            <person name="Xie J."/>
            <person name="Yang X."/>
            <person name="Quan M."/>
            <person name="Li B."/>
        </authorList>
    </citation>
    <scope>NUCLEOTIDE SEQUENCE</scope>
</reference>
<sequence length="462" mass="53411">MATNSYGEHFYQNKLLLDPTEASFLDLILFLVSSNIKSRGFIECHEEHGLRNFSSRWIVVISVLVQKILLFFRKPMAMIGNALEMWLNLLLCNGGFLKLLLNILKGKVVKTPDRSSEKFTSVIGNLDLRVELDKKSSPGDEKYNASLSWMAAKLAYENGAFVESIVKDHWNMKFLGFFDFWNDHLNQASTHAFMIQDTKTDPNLFVLAFRGTEPFDAYGWATDVDLSWYKFKGIGQIHRGFMKALGLQNNGWPKEIIEPDHDYLYAYYETRQMLRDIVSKNAQAKFIVTGHSLGGALAILFVAVLTMHGEAELLERLEGVYTFGQPRVGDEEFGEYMIDGLKKHKVKYLRYVYCNDMVPRVPFDNNCFFYKHFWECKYYTSWYKEKVMQEEPNKNYFSLLMAIPKFLNAVWELIRSFIIPCLKGPDYRESWLMTLIRVVGLVVPGLSAHCPQDYTNSTRLGS</sequence>
<dbReference type="Pfam" id="PF01764">
    <property type="entry name" value="Lipase_3"/>
    <property type="match status" value="1"/>
</dbReference>
<feature type="transmembrane region" description="Helical" evidence="2">
    <location>
        <begin position="85"/>
        <end position="104"/>
    </location>
</feature>
<organism evidence="4">
    <name type="scientific">Populus tomentosa</name>
    <name type="common">Chinese white poplar</name>
    <dbReference type="NCBI Taxonomy" id="118781"/>
    <lineage>
        <taxon>Eukaryota</taxon>
        <taxon>Viridiplantae</taxon>
        <taxon>Streptophyta</taxon>
        <taxon>Embryophyta</taxon>
        <taxon>Tracheophyta</taxon>
        <taxon>Spermatophyta</taxon>
        <taxon>Magnoliopsida</taxon>
        <taxon>eudicotyledons</taxon>
        <taxon>Gunneridae</taxon>
        <taxon>Pentapetalae</taxon>
        <taxon>rosids</taxon>
        <taxon>fabids</taxon>
        <taxon>Malpighiales</taxon>
        <taxon>Salicaceae</taxon>
        <taxon>Saliceae</taxon>
        <taxon>Populus</taxon>
    </lineage>
</organism>
<evidence type="ECO:0000313" key="4">
    <source>
        <dbReference type="EMBL" id="APR64045.1"/>
    </source>
</evidence>
<feature type="domain" description="Fungal lipase-type" evidence="3">
    <location>
        <begin position="206"/>
        <end position="364"/>
    </location>
</feature>
<evidence type="ECO:0000259" key="3">
    <source>
        <dbReference type="Pfam" id="PF01764"/>
    </source>
</evidence>
<dbReference type="PANTHER" id="PTHR46086">
    <property type="entry name" value="ALPHA/BETA-HYDROLASES SUPERFAMILY PROTEIN"/>
    <property type="match status" value="1"/>
</dbReference>
<dbReference type="InterPro" id="IPR029058">
    <property type="entry name" value="AB_hydrolase_fold"/>
</dbReference>
<dbReference type="PANTHER" id="PTHR46086:SF28">
    <property type="entry name" value="FUNGAL LIPASE-LIKE DOMAIN-CONTAINING PROTEIN"/>
    <property type="match status" value="1"/>
</dbReference>